<evidence type="ECO:0000256" key="1">
    <source>
        <dbReference type="SAM" id="MobiDB-lite"/>
    </source>
</evidence>
<protein>
    <submittedName>
        <fullName evidence="2">Uncharacterized protein</fullName>
    </submittedName>
</protein>
<dbReference type="EMBL" id="OCYT01000138">
    <property type="protein sequence ID" value="SON87062.1"/>
    <property type="molecule type" value="Genomic_DNA"/>
</dbReference>
<feature type="compositionally biased region" description="Basic residues" evidence="1">
    <location>
        <begin position="1"/>
        <end position="14"/>
    </location>
</feature>
<reference evidence="2 3" key="1">
    <citation type="submission" date="2017-10" db="EMBL/GenBank/DDBJ databases">
        <authorList>
            <person name="Regsiter A."/>
            <person name="William W."/>
        </authorList>
    </citation>
    <scope>NUCLEOTIDE SEQUENCE [LARGE SCALE GENOMIC DNA]</scope>
    <source>
        <strain evidence="2 3">CFBP6984</strain>
    </source>
</reference>
<organism evidence="2 3">
    <name type="scientific">Xanthomonas campestris pv. phaseoli</name>
    <dbReference type="NCBI Taxonomy" id="317013"/>
    <lineage>
        <taxon>Bacteria</taxon>
        <taxon>Pseudomonadati</taxon>
        <taxon>Pseudomonadota</taxon>
        <taxon>Gammaproteobacteria</taxon>
        <taxon>Lysobacterales</taxon>
        <taxon>Lysobacteraceae</taxon>
        <taxon>Xanthomonas</taxon>
    </lineage>
</organism>
<evidence type="ECO:0000313" key="3">
    <source>
        <dbReference type="Proteomes" id="UP000234181"/>
    </source>
</evidence>
<comment type="caution">
    <text evidence="2">The sequence shown here is derived from an EMBL/GenBank/DDBJ whole genome shotgun (WGS) entry which is preliminary data.</text>
</comment>
<feature type="region of interest" description="Disordered" evidence="1">
    <location>
        <begin position="1"/>
        <end position="22"/>
    </location>
</feature>
<evidence type="ECO:0000313" key="2">
    <source>
        <dbReference type="EMBL" id="SON87062.1"/>
    </source>
</evidence>
<proteinExistence type="predicted"/>
<keyword evidence="3" id="KW-1185">Reference proteome</keyword>
<gene>
    <name evidence="2" type="ORF">XAP6984_790015</name>
</gene>
<name>A0ABY1TWW8_XANCH</name>
<dbReference type="Proteomes" id="UP000234181">
    <property type="component" value="Unassembled WGS sequence"/>
</dbReference>
<sequence>MWRRVMRAAHRASRKAQPSAIDAAPRQRLPAAYRMTAVRIAAHPGCKQMYNGNDARPPGPASGR</sequence>
<accession>A0ABY1TWW8</accession>